<comment type="caution">
    <text evidence="9">The sequence shown here is derived from an EMBL/GenBank/DDBJ whole genome shotgun (WGS) entry which is preliminary data.</text>
</comment>
<dbReference type="EMBL" id="MJEQ01037193">
    <property type="protein sequence ID" value="OIS97228.1"/>
    <property type="molecule type" value="Genomic_DNA"/>
</dbReference>
<dbReference type="PANTHER" id="PTHR21236">
    <property type="entry name" value="GOLGI MEMBRANE PROTEIN YIP1"/>
    <property type="match status" value="1"/>
</dbReference>
<dbReference type="OMA" id="VMAMFGW"/>
<gene>
    <name evidence="9" type="ORF">A4A49_19584</name>
</gene>
<feature type="transmembrane region" description="Helical" evidence="6">
    <location>
        <begin position="280"/>
        <end position="299"/>
    </location>
</feature>
<feature type="transmembrane region" description="Helical" evidence="6">
    <location>
        <begin position="219"/>
        <end position="240"/>
    </location>
</feature>
<feature type="transmembrane region" description="Helical" evidence="6">
    <location>
        <begin position="142"/>
        <end position="161"/>
    </location>
</feature>
<dbReference type="InterPro" id="IPR045231">
    <property type="entry name" value="Yip1/4-like"/>
</dbReference>
<keyword evidence="4 6" id="KW-1133">Transmembrane helix</keyword>
<dbReference type="Gramene" id="OIS97228">
    <property type="protein sequence ID" value="OIS97228"/>
    <property type="gene ID" value="A4A49_19584"/>
</dbReference>
<evidence type="ECO:0000313" key="9">
    <source>
        <dbReference type="EMBL" id="OIS97228.1"/>
    </source>
</evidence>
<keyword evidence="10" id="KW-1185">Reference proteome</keyword>
<dbReference type="PANTHER" id="PTHR21236:SF1">
    <property type="entry name" value="PROTEIN YIPF6"/>
    <property type="match status" value="1"/>
</dbReference>
<feature type="compositionally biased region" description="Polar residues" evidence="7">
    <location>
        <begin position="1"/>
        <end position="15"/>
    </location>
</feature>
<accession>A0A1J6HWJ2</accession>
<dbReference type="Pfam" id="PF04893">
    <property type="entry name" value="Yip1"/>
    <property type="match status" value="1"/>
</dbReference>
<organism evidence="9 10">
    <name type="scientific">Nicotiana attenuata</name>
    <name type="common">Coyote tobacco</name>
    <dbReference type="NCBI Taxonomy" id="49451"/>
    <lineage>
        <taxon>Eukaryota</taxon>
        <taxon>Viridiplantae</taxon>
        <taxon>Streptophyta</taxon>
        <taxon>Embryophyta</taxon>
        <taxon>Tracheophyta</taxon>
        <taxon>Spermatophyta</taxon>
        <taxon>Magnoliopsida</taxon>
        <taxon>eudicotyledons</taxon>
        <taxon>Gunneridae</taxon>
        <taxon>Pentapetalae</taxon>
        <taxon>asterids</taxon>
        <taxon>lamiids</taxon>
        <taxon>Solanales</taxon>
        <taxon>Solanaceae</taxon>
        <taxon>Nicotianoideae</taxon>
        <taxon>Nicotianeae</taxon>
        <taxon>Nicotiana</taxon>
    </lineage>
</organism>
<comment type="similarity">
    <text evidence="2 6">Belongs to the YIP1 family.</text>
</comment>
<dbReference type="InterPro" id="IPR006977">
    <property type="entry name" value="Yip1_dom"/>
</dbReference>
<keyword evidence="3 6" id="KW-0812">Transmembrane</keyword>
<feature type="region of interest" description="Disordered" evidence="7">
    <location>
        <begin position="1"/>
        <end position="102"/>
    </location>
</feature>
<proteinExistence type="inferred from homology"/>
<dbReference type="STRING" id="49451.A0A1J6HWJ2"/>
<feature type="domain" description="Yip1" evidence="8">
    <location>
        <begin position="137"/>
        <end position="294"/>
    </location>
</feature>
<dbReference type="Proteomes" id="UP000187609">
    <property type="component" value="Unassembled WGS sequence"/>
</dbReference>
<evidence type="ECO:0000256" key="2">
    <source>
        <dbReference type="ARBA" id="ARBA00010596"/>
    </source>
</evidence>
<sequence>MSQGDTIPLNSTSQSDIDEIENLIYSHPSTVLPARPPSPPRAAIPVSSSPFMPSNLRPPPPPTANQKPTHVPSVPAPPPLPSSAGQSNITATGFGSPPNTLTEPVWDTVKRDLSRIVSNLKLVVFPNPYREDPGKALRDWDLWGPFFFIVFLGLTLSWSASVKKGKIEEEKAVVTHSRSPMSRDICRPCSEVFAVAFALLAAGAVILTLNVLLLGGHIIFFQSLSLLGYCLFPLDVGALICMLKDNVILKVVVVCVALSWSSWAAYPFMSTAVNPSRKALALYPVVLMYVSVGFLIIAID</sequence>
<feature type="transmembrane region" description="Helical" evidence="6">
    <location>
        <begin position="247"/>
        <end position="268"/>
    </location>
</feature>
<evidence type="ECO:0000259" key="8">
    <source>
        <dbReference type="Pfam" id="PF04893"/>
    </source>
</evidence>
<dbReference type="GO" id="GO:0005802">
    <property type="term" value="C:trans-Golgi network"/>
    <property type="evidence" value="ECO:0007669"/>
    <property type="project" value="TreeGrafter"/>
</dbReference>
<evidence type="ECO:0000256" key="6">
    <source>
        <dbReference type="RuleBase" id="RU361264"/>
    </source>
</evidence>
<comment type="subcellular location">
    <subcellularLocation>
        <location evidence="6">Golgi apparatus membrane</location>
        <topology evidence="6">Multi-pass membrane protein</topology>
    </subcellularLocation>
    <subcellularLocation>
        <location evidence="1">Membrane</location>
        <topology evidence="1">Multi-pass membrane protein</topology>
    </subcellularLocation>
</comment>
<dbReference type="AlphaFoldDB" id="A0A1J6HWJ2"/>
<evidence type="ECO:0000256" key="4">
    <source>
        <dbReference type="ARBA" id="ARBA00022989"/>
    </source>
</evidence>
<name>A0A1J6HWJ2_NICAT</name>
<evidence type="ECO:0000256" key="5">
    <source>
        <dbReference type="ARBA" id="ARBA00023136"/>
    </source>
</evidence>
<evidence type="ECO:0000256" key="3">
    <source>
        <dbReference type="ARBA" id="ARBA00022692"/>
    </source>
</evidence>
<dbReference type="GO" id="GO:0000139">
    <property type="term" value="C:Golgi membrane"/>
    <property type="evidence" value="ECO:0007669"/>
    <property type="project" value="UniProtKB-SubCell"/>
</dbReference>
<evidence type="ECO:0000256" key="1">
    <source>
        <dbReference type="ARBA" id="ARBA00004141"/>
    </source>
</evidence>
<evidence type="ECO:0000313" key="10">
    <source>
        <dbReference type="Proteomes" id="UP000187609"/>
    </source>
</evidence>
<protein>
    <recommendedName>
        <fullName evidence="6">Protein YIP</fullName>
    </recommendedName>
</protein>
<keyword evidence="5 6" id="KW-0472">Membrane</keyword>
<dbReference type="GO" id="GO:0006888">
    <property type="term" value="P:endoplasmic reticulum to Golgi vesicle-mediated transport"/>
    <property type="evidence" value="ECO:0007669"/>
    <property type="project" value="InterPro"/>
</dbReference>
<evidence type="ECO:0000256" key="7">
    <source>
        <dbReference type="SAM" id="MobiDB-lite"/>
    </source>
</evidence>
<feature type="transmembrane region" description="Helical" evidence="6">
    <location>
        <begin position="192"/>
        <end position="213"/>
    </location>
</feature>
<reference evidence="9" key="1">
    <citation type="submission" date="2016-11" db="EMBL/GenBank/DDBJ databases">
        <title>The genome of Nicotiana attenuata.</title>
        <authorList>
            <person name="Xu S."/>
            <person name="Brockmoeller T."/>
            <person name="Gaquerel E."/>
            <person name="Navarro A."/>
            <person name="Kuhl H."/>
            <person name="Gase K."/>
            <person name="Ling Z."/>
            <person name="Zhou W."/>
            <person name="Kreitzer C."/>
            <person name="Stanke M."/>
            <person name="Tang H."/>
            <person name="Lyons E."/>
            <person name="Pandey P."/>
            <person name="Pandey S.P."/>
            <person name="Timmermann B."/>
            <person name="Baldwin I.T."/>
        </authorList>
    </citation>
    <scope>NUCLEOTIDE SEQUENCE [LARGE SCALE GENOMIC DNA]</scope>
    <source>
        <strain evidence="9">UT</strain>
    </source>
</reference>
<feature type="compositionally biased region" description="Polar residues" evidence="7">
    <location>
        <begin position="85"/>
        <end position="102"/>
    </location>
</feature>